<dbReference type="InterPro" id="IPR003817">
    <property type="entry name" value="PS_Dcarbxylase"/>
</dbReference>
<evidence type="ECO:0000313" key="15">
    <source>
        <dbReference type="EMBL" id="EDP42061.1"/>
    </source>
</evidence>
<dbReference type="EMBL" id="AAYY01000014">
    <property type="protein sequence ID" value="EDP42061.1"/>
    <property type="molecule type" value="Genomic_DNA"/>
</dbReference>
<dbReference type="OrthoDB" id="5973539at2759"/>
<reference evidence="15 16" key="1">
    <citation type="journal article" date="2007" name="Proc. Natl. Acad. Sci. U.S.A.">
        <title>Dandruff-associated Malassezia genomes reveal convergent and divergent virulence traits shared with plant and human fungal pathogens.</title>
        <authorList>
            <person name="Xu J."/>
            <person name="Saunders C.W."/>
            <person name="Hu P."/>
            <person name="Grant R.A."/>
            <person name="Boekhout T."/>
            <person name="Kuramae E.E."/>
            <person name="Kronstad J.W."/>
            <person name="Deangelis Y.M."/>
            <person name="Reeder N.L."/>
            <person name="Johnstone K.R."/>
            <person name="Leland M."/>
            <person name="Fieno A.M."/>
            <person name="Begley W.M."/>
            <person name="Sun Y."/>
            <person name="Lacey M.P."/>
            <person name="Chaudhary T."/>
            <person name="Keough T."/>
            <person name="Chu L."/>
            <person name="Sears R."/>
            <person name="Yuan B."/>
            <person name="Dawson T.L.Jr."/>
        </authorList>
    </citation>
    <scope>NUCLEOTIDE SEQUENCE [LARGE SCALE GENOMIC DNA]</scope>
    <source>
        <strain evidence="16">ATCC MYA-4612 / CBS 7966</strain>
    </source>
</reference>
<name>A8QAI3_MALGO</name>
<feature type="compositionally biased region" description="Low complexity" evidence="12">
    <location>
        <begin position="128"/>
        <end position="141"/>
    </location>
</feature>
<dbReference type="GO" id="GO:0006646">
    <property type="term" value="P:phosphatidylethanolamine biosynthetic process"/>
    <property type="evidence" value="ECO:0007669"/>
    <property type="project" value="UniProtKB-UniPathway"/>
</dbReference>
<dbReference type="Gene3D" id="1.10.238.10">
    <property type="entry name" value="EF-hand"/>
    <property type="match status" value="1"/>
</dbReference>
<feature type="domain" description="C2" evidence="13">
    <location>
        <begin position="408"/>
        <end position="530"/>
    </location>
</feature>
<evidence type="ECO:0000256" key="8">
    <source>
        <dbReference type="ARBA" id="ARBA00023239"/>
    </source>
</evidence>
<dbReference type="PANTHER" id="PTHR10067">
    <property type="entry name" value="PHOSPHATIDYLSERINE DECARBOXYLASE"/>
    <property type="match status" value="1"/>
</dbReference>
<keyword evidence="16" id="KW-1185">Reference proteome</keyword>
<feature type="domain" description="EF-hand" evidence="14">
    <location>
        <begin position="585"/>
        <end position="620"/>
    </location>
</feature>
<evidence type="ECO:0000256" key="3">
    <source>
        <dbReference type="ARBA" id="ARBA00012243"/>
    </source>
</evidence>
<comment type="caution">
    <text evidence="15">The sequence shown here is derived from an EMBL/GenBank/DDBJ whole genome shotgun (WGS) entry which is preliminary data.</text>
</comment>
<evidence type="ECO:0000256" key="7">
    <source>
        <dbReference type="ARBA" id="ARBA00023209"/>
    </source>
</evidence>
<dbReference type="PROSITE" id="PS50004">
    <property type="entry name" value="C2"/>
    <property type="match status" value="1"/>
</dbReference>
<keyword evidence="9" id="KW-1208">Phospholipid metabolism</keyword>
<dbReference type="KEGG" id="mgl:MGL_3742"/>
<proteinExistence type="predicted"/>
<comment type="pathway">
    <text evidence="2">Lipid metabolism.</text>
</comment>
<dbReference type="RefSeq" id="XP_001729275.1">
    <property type="nucleotide sequence ID" value="XM_001729223.1"/>
</dbReference>
<gene>
    <name evidence="15" type="ORF">MGL_3742</name>
</gene>
<evidence type="ECO:0000256" key="10">
    <source>
        <dbReference type="ARBA" id="ARBA00023317"/>
    </source>
</evidence>
<keyword evidence="4" id="KW-0444">Lipid biosynthesis</keyword>
<keyword evidence="10" id="KW-0670">Pyruvate</keyword>
<dbReference type="Proteomes" id="UP000008837">
    <property type="component" value="Unassembled WGS sequence"/>
</dbReference>
<keyword evidence="7" id="KW-0594">Phospholipid biosynthesis</keyword>
<dbReference type="InterPro" id="IPR035892">
    <property type="entry name" value="C2_domain_sf"/>
</dbReference>
<evidence type="ECO:0000259" key="14">
    <source>
        <dbReference type="PROSITE" id="PS50222"/>
    </source>
</evidence>
<dbReference type="InterPro" id="IPR000008">
    <property type="entry name" value="C2_dom"/>
</dbReference>
<dbReference type="NCBIfam" id="TIGR00163">
    <property type="entry name" value="PS_decarb"/>
    <property type="match status" value="1"/>
</dbReference>
<dbReference type="STRING" id="425265.A8QAI3"/>
<feature type="compositionally biased region" description="Polar residues" evidence="12">
    <location>
        <begin position="146"/>
        <end position="161"/>
    </location>
</feature>
<evidence type="ECO:0000256" key="2">
    <source>
        <dbReference type="ARBA" id="ARBA00005189"/>
    </source>
</evidence>
<dbReference type="InParanoid" id="A8QAI3"/>
<keyword evidence="6" id="KW-0443">Lipid metabolism</keyword>
<evidence type="ECO:0000256" key="12">
    <source>
        <dbReference type="SAM" id="MobiDB-lite"/>
    </source>
</evidence>
<evidence type="ECO:0000256" key="6">
    <source>
        <dbReference type="ARBA" id="ARBA00023098"/>
    </source>
</evidence>
<evidence type="ECO:0000256" key="11">
    <source>
        <dbReference type="ARBA" id="ARBA00024326"/>
    </source>
</evidence>
<evidence type="ECO:0000256" key="4">
    <source>
        <dbReference type="ARBA" id="ARBA00022516"/>
    </source>
</evidence>
<dbReference type="SMART" id="SM00239">
    <property type="entry name" value="C2"/>
    <property type="match status" value="1"/>
</dbReference>
<evidence type="ECO:0000259" key="13">
    <source>
        <dbReference type="PROSITE" id="PS50004"/>
    </source>
</evidence>
<dbReference type="SUPFAM" id="SSF47473">
    <property type="entry name" value="EF-hand"/>
    <property type="match status" value="1"/>
</dbReference>
<accession>A8QAI3</accession>
<dbReference type="PANTHER" id="PTHR10067:SF17">
    <property type="entry name" value="PHOSPHATIDYLSERINE DECARBOXYLASE PROENZYME 2"/>
    <property type="match status" value="1"/>
</dbReference>
<dbReference type="GeneID" id="5853581"/>
<dbReference type="CDD" id="cd04039">
    <property type="entry name" value="C2_PSD"/>
    <property type="match status" value="1"/>
</dbReference>
<dbReference type="UniPathway" id="UPA00558"/>
<feature type="region of interest" description="Disordered" evidence="12">
    <location>
        <begin position="128"/>
        <end position="162"/>
    </location>
</feature>
<dbReference type="Pfam" id="PF02666">
    <property type="entry name" value="PS_Dcarbxylase"/>
    <property type="match status" value="1"/>
</dbReference>
<evidence type="ECO:0000256" key="1">
    <source>
        <dbReference type="ARBA" id="ARBA00001928"/>
    </source>
</evidence>
<dbReference type="SUPFAM" id="SSF49562">
    <property type="entry name" value="C2 domain (Calcium/lipid-binding domain, CaLB)"/>
    <property type="match status" value="1"/>
</dbReference>
<keyword evidence="5" id="KW-0210">Decarboxylase</keyword>
<sequence length="1094" mass="122043">MQKPSNDAVNSTCSANAPCHEGTTARDRAEDDLAACLQVEIHRLRLLDAMPNHADVIVSVYLHGGISRRSCLVGESRTELEFEFGHVTKIMEIPRPYLSQAGSESVGVLLRSKRMFMGLGRRRIWGSSSNTNNASDASNGAKGSAARTNFGTQNEDTSRASVPQRGPLEFTVWLDNGKDRVCAGKCTYTLSQLDPVLACESVWLPILTEQGLLHSGLLVSLDLVRDEKHLKPIDQQDLEQYMNLLPANEPVGMVEENEDIVDEGISETSADGEDDGIGGVGVGDGVDDGGSMASPMGPPFSGMHALGLNNRDGDESWPIPTGDGGALIRRRPPVQRPRLEPKVSTASPIVDFVNLSDSDTLSVETGENRRVSWRPRARRLGLAKLRPRSYSASQSGIAQESDAKRVARLTPHDYAFWGNPGHGVQGIVMMEIKGARDLPRWQNLTHTSFDMDPFVVVSFNRKVFRTRVCRHTLNPDWREKLYFHVHSREMSYSVRCAVYDWDNISSNDYVGEVSLDISSLMNATKHSTANDTLSQDEGDENDASHMVTFDLPLQREGHDEDAKFGKGKARPRLQLDAVYRPYAVLRRRFWREMLRLYDTNDTGGIDIDELQTMLLSLGSTLTTETLLGFFNRFGKQPFGDELTMDEGVRVLEDELHKPWTERRACTLPPDMEAEETDDTPDVERVIRLRACPLCHMPRLSHADERDIVAHLALCSSQEGRAVDDIMVSNFVTATQARRKWYTNMFRTVSQGVYRIGANSANILVQDRISGQLVEEKMQVYVRLGIRLLYQGAKSRMEGARARRMLRNMSLKQGAKYDHPSSVRAIKPFVMFHGIDENEMVESVSSFATFNDFFCRRIRMELRPLAEPGNPGCMVSCADCRLMVFNRVDRAMQLWIKGRQFSVDKLLGGKVSQKTWPDTTSLALAIFRLAPQDYHRFHAPVDGVVGEMTRISGEYYTVNPMAIRSAIDVYGENTRVVIPISTRDFGDVYLVAIGAMMVGSIILTVSPQQHVKRGYELGYFKFGGSTLVLLVDGARIRWDDDLLINSNTCIETLVRVGMRIGVTPPATSVALSVSADRDVTNTRASNGCSTFQHVR</sequence>
<dbReference type="EC" id="4.1.1.65" evidence="3"/>
<feature type="compositionally biased region" description="Polar residues" evidence="12">
    <location>
        <begin position="1"/>
        <end position="15"/>
    </location>
</feature>
<dbReference type="Gene3D" id="2.60.40.150">
    <property type="entry name" value="C2 domain"/>
    <property type="match status" value="1"/>
</dbReference>
<dbReference type="AlphaFoldDB" id="A8QAI3"/>
<evidence type="ECO:0000256" key="9">
    <source>
        <dbReference type="ARBA" id="ARBA00023264"/>
    </source>
</evidence>
<dbReference type="InterPro" id="IPR002048">
    <property type="entry name" value="EF_hand_dom"/>
</dbReference>
<protein>
    <recommendedName>
        <fullName evidence="3">phosphatidylserine decarboxylase</fullName>
        <ecNumber evidence="3">4.1.1.65</ecNumber>
    </recommendedName>
</protein>
<feature type="region of interest" description="Disordered" evidence="12">
    <location>
        <begin position="1"/>
        <end position="22"/>
    </location>
</feature>
<evidence type="ECO:0000256" key="5">
    <source>
        <dbReference type="ARBA" id="ARBA00022793"/>
    </source>
</evidence>
<keyword evidence="8" id="KW-0456">Lyase</keyword>
<dbReference type="Pfam" id="PF00168">
    <property type="entry name" value="C2"/>
    <property type="match status" value="1"/>
</dbReference>
<dbReference type="GO" id="GO:0005509">
    <property type="term" value="F:calcium ion binding"/>
    <property type="evidence" value="ECO:0007669"/>
    <property type="project" value="InterPro"/>
</dbReference>
<dbReference type="InterPro" id="IPR033177">
    <property type="entry name" value="PSD-B"/>
</dbReference>
<comment type="pathway">
    <text evidence="11">Phospholipid metabolism; phosphatidylethanolamine biosynthesis.</text>
</comment>
<dbReference type="PROSITE" id="PS50222">
    <property type="entry name" value="EF_HAND_2"/>
    <property type="match status" value="1"/>
</dbReference>
<dbReference type="VEuPathDB" id="FungiDB:MGL_3742"/>
<comment type="cofactor">
    <cofactor evidence="1">
        <name>pyruvate</name>
        <dbReference type="ChEBI" id="CHEBI:15361"/>
    </cofactor>
</comment>
<dbReference type="InterPro" id="IPR011992">
    <property type="entry name" value="EF-hand-dom_pair"/>
</dbReference>
<evidence type="ECO:0000313" key="16">
    <source>
        <dbReference type="Proteomes" id="UP000008837"/>
    </source>
</evidence>
<dbReference type="GO" id="GO:0004609">
    <property type="term" value="F:phosphatidylserine decarboxylase activity"/>
    <property type="evidence" value="ECO:0007669"/>
    <property type="project" value="UniProtKB-EC"/>
</dbReference>
<dbReference type="FunCoup" id="A8QAI3">
    <property type="interactions" value="50"/>
</dbReference>
<organism evidence="15 16">
    <name type="scientific">Malassezia globosa (strain ATCC MYA-4612 / CBS 7966)</name>
    <name type="common">Dandruff-associated fungus</name>
    <dbReference type="NCBI Taxonomy" id="425265"/>
    <lineage>
        <taxon>Eukaryota</taxon>
        <taxon>Fungi</taxon>
        <taxon>Dikarya</taxon>
        <taxon>Basidiomycota</taxon>
        <taxon>Ustilaginomycotina</taxon>
        <taxon>Malasseziomycetes</taxon>
        <taxon>Malasseziales</taxon>
        <taxon>Malasseziaceae</taxon>
        <taxon>Malassezia</taxon>
    </lineage>
</organism>